<evidence type="ECO:0000313" key="3">
    <source>
        <dbReference type="EMBL" id="RRL48878.1"/>
    </source>
</evidence>
<reference evidence="3 6" key="3">
    <citation type="submission" date="2018-11" db="EMBL/GenBank/DDBJ databases">
        <title>E. coli isolates of the female bladder.</title>
        <authorList>
            <person name="Garretto A."/>
            <person name="Miller-Ensminger T."/>
            <person name="Wolfe A.J."/>
            <person name="Putonti C."/>
        </authorList>
    </citation>
    <scope>NUCLEOTIDE SEQUENCE [LARGE SCALE GENOMIC DNA]</scope>
    <source>
        <strain evidence="3 6">UMB1727</strain>
    </source>
</reference>
<evidence type="ECO:0000313" key="1">
    <source>
        <dbReference type="EMBL" id="HAI5330570.1"/>
    </source>
</evidence>
<reference evidence="2" key="5">
    <citation type="submission" date="2023-05" db="EMBL/GenBank/DDBJ databases">
        <title>Efficient inhibition of multidrug-resistant Escherichia coli by a new antibiotic combination.</title>
        <authorList>
            <person name="Lin T."/>
        </authorList>
    </citation>
    <scope>NUCLEOTIDE SEQUENCE</scope>
    <source>
        <strain evidence="2">YmmD45</strain>
    </source>
</reference>
<accession>A0A148HK34</accession>
<dbReference type="Proteomes" id="UP000845800">
    <property type="component" value="Unassembled WGS sequence"/>
</dbReference>
<dbReference type="Proteomes" id="UP000272662">
    <property type="component" value="Unassembled WGS sequence"/>
</dbReference>
<gene>
    <name evidence="3" type="ORF">DU321_08015</name>
    <name evidence="1" type="ORF">HJQ60_000488</name>
    <name evidence="4" type="ORF">NCTC9077_03266</name>
    <name evidence="2" type="ORF">QO046_02680</name>
</gene>
<reference evidence="4 5" key="2">
    <citation type="submission" date="2018-06" db="EMBL/GenBank/DDBJ databases">
        <authorList>
            <consortium name="Pathogen Informatics"/>
            <person name="Doyle S."/>
        </authorList>
    </citation>
    <scope>NUCLEOTIDE SEQUENCE [LARGE SCALE GENOMIC DNA]</scope>
    <source>
        <strain evidence="4 5">NCTC9077</strain>
    </source>
</reference>
<dbReference type="EMBL" id="DABERK010000002">
    <property type="protein sequence ID" value="HAI5330570.1"/>
    <property type="molecule type" value="Genomic_DNA"/>
</dbReference>
<evidence type="ECO:0000313" key="2">
    <source>
        <dbReference type="EMBL" id="MDK2693318.1"/>
    </source>
</evidence>
<evidence type="ECO:0000313" key="4">
    <source>
        <dbReference type="EMBL" id="STJ11549.1"/>
    </source>
</evidence>
<evidence type="ECO:0000313" key="5">
    <source>
        <dbReference type="Proteomes" id="UP000254495"/>
    </source>
</evidence>
<proteinExistence type="predicted"/>
<organism evidence="3 6">
    <name type="scientific">Escherichia coli</name>
    <dbReference type="NCBI Taxonomy" id="562"/>
    <lineage>
        <taxon>Bacteria</taxon>
        <taxon>Pseudomonadati</taxon>
        <taxon>Pseudomonadota</taxon>
        <taxon>Gammaproteobacteria</taxon>
        <taxon>Enterobacterales</taxon>
        <taxon>Enterobacteriaceae</taxon>
        <taxon>Escherichia</taxon>
    </lineage>
</organism>
<dbReference type="EMBL" id="RRVG01000006">
    <property type="protein sequence ID" value="RRL48878.1"/>
    <property type="molecule type" value="Genomic_DNA"/>
</dbReference>
<sequence>MNNKIIAPILTENKVNSIAEKYCKKYNLNGSLAYKITAIKFLPDGMKSYGLDIPLWMVVRDVKGWDDMEITIFISDKNSEVLCCSNIWYPVYRPHQADL</sequence>
<dbReference type="RefSeq" id="WP_001060290.1">
    <property type="nucleotide sequence ID" value="NZ_AP019538.1"/>
</dbReference>
<dbReference type="AlphaFoldDB" id="A0A148HK34"/>
<reference evidence="1" key="1">
    <citation type="journal article" date="2018" name="Genome Biol.">
        <title>SKESA: strategic k-mer extension for scrupulous assemblies.</title>
        <authorList>
            <person name="Souvorov A."/>
            <person name="Agarwala R."/>
            <person name="Lipman D.J."/>
        </authorList>
    </citation>
    <scope>NUCLEOTIDE SEQUENCE [LARGE SCALE GENOMIC DNA]</scope>
    <source>
        <strain evidence="1">AMC_487</strain>
    </source>
</reference>
<reference evidence="1" key="4">
    <citation type="submission" date="2020-03" db="EMBL/GenBank/DDBJ databases">
        <authorList>
            <consortium name="NCBI Pathogen Detection Project"/>
        </authorList>
    </citation>
    <scope>NUCLEOTIDE SEQUENCE</scope>
    <source>
        <strain evidence="1">AMC_487</strain>
    </source>
</reference>
<dbReference type="Proteomes" id="UP000254495">
    <property type="component" value="Unassembled WGS sequence"/>
</dbReference>
<dbReference type="EMBL" id="UGCU01000001">
    <property type="protein sequence ID" value="STJ11549.1"/>
    <property type="molecule type" value="Genomic_DNA"/>
</dbReference>
<name>A0A148HK34_ECOLX</name>
<protein>
    <submittedName>
        <fullName evidence="3">Uncharacterized protein</fullName>
    </submittedName>
</protein>
<dbReference type="EMBL" id="JASMQD010000001">
    <property type="protein sequence ID" value="MDK2693318.1"/>
    <property type="molecule type" value="Genomic_DNA"/>
</dbReference>
<evidence type="ECO:0000313" key="6">
    <source>
        <dbReference type="Proteomes" id="UP000272662"/>
    </source>
</evidence>
<dbReference type="Proteomes" id="UP001223829">
    <property type="component" value="Unassembled WGS sequence"/>
</dbReference>